<dbReference type="Proteomes" id="UP000198778">
    <property type="component" value="Unassembled WGS sequence"/>
</dbReference>
<reference evidence="3" key="1">
    <citation type="submission" date="2016-10" db="EMBL/GenBank/DDBJ databases">
        <authorList>
            <person name="Varghese N."/>
            <person name="Submissions S."/>
        </authorList>
    </citation>
    <scope>NUCLEOTIDE SEQUENCE [LARGE SCALE GENOMIC DNA]</scope>
    <source>
        <strain evidence="3">CGMCC 1.10369</strain>
    </source>
</reference>
<evidence type="ECO:0000313" key="2">
    <source>
        <dbReference type="EMBL" id="SDN99714.1"/>
    </source>
</evidence>
<dbReference type="PANTHER" id="PTHR43415">
    <property type="entry name" value="SPERMIDINE N(1)-ACETYLTRANSFERASE"/>
    <property type="match status" value="1"/>
</dbReference>
<dbReference type="SUPFAM" id="SSF55729">
    <property type="entry name" value="Acyl-CoA N-acyltransferases (Nat)"/>
    <property type="match status" value="1"/>
</dbReference>
<accession>A0A1H0FYR8</accession>
<dbReference type="CDD" id="cd04301">
    <property type="entry name" value="NAT_SF"/>
    <property type="match status" value="1"/>
</dbReference>
<organism evidence="2 3">
    <name type="scientific">Alkalicoccus daliensis</name>
    <dbReference type="NCBI Taxonomy" id="745820"/>
    <lineage>
        <taxon>Bacteria</taxon>
        <taxon>Bacillati</taxon>
        <taxon>Bacillota</taxon>
        <taxon>Bacilli</taxon>
        <taxon>Bacillales</taxon>
        <taxon>Bacillaceae</taxon>
        <taxon>Alkalicoccus</taxon>
    </lineage>
</organism>
<proteinExistence type="predicted"/>
<dbReference type="InterPro" id="IPR000182">
    <property type="entry name" value="GNAT_dom"/>
</dbReference>
<feature type="domain" description="N-acetyltransferase" evidence="1">
    <location>
        <begin position="5"/>
        <end position="170"/>
    </location>
</feature>
<name>A0A1H0FYR8_9BACI</name>
<dbReference type="OrthoDB" id="9802340at2"/>
<protein>
    <submittedName>
        <fullName evidence="2">Protein N-acetyltransferase, RimJ/RimL family</fullName>
    </submittedName>
</protein>
<evidence type="ECO:0000313" key="3">
    <source>
        <dbReference type="Proteomes" id="UP000198778"/>
    </source>
</evidence>
<keyword evidence="3" id="KW-1185">Reference proteome</keyword>
<dbReference type="PROSITE" id="PS51186">
    <property type="entry name" value="GNAT"/>
    <property type="match status" value="1"/>
</dbReference>
<keyword evidence="2" id="KW-0808">Transferase</keyword>
<dbReference type="InterPro" id="IPR016181">
    <property type="entry name" value="Acyl_CoA_acyltransferase"/>
</dbReference>
<dbReference type="RefSeq" id="WP_090842879.1">
    <property type="nucleotide sequence ID" value="NZ_FNIL01000005.1"/>
</dbReference>
<sequence>MTPEFIIRKARISDAAQLAAIGSSITAEGYGLAAPGEITFPPKKYKKTIRHAGKDEENQLFLVAAAGEEVLGSLYFQRSYPLKYRHHGSFGMSLKQSARGLGIGSHLVEALIEWAEKEKTIEKITLEVLSENKAAIHLYKKYKFYEEGRLKNHVFFRKRYDDLILMARTM</sequence>
<dbReference type="Gene3D" id="3.40.630.30">
    <property type="match status" value="1"/>
</dbReference>
<dbReference type="Pfam" id="PF00583">
    <property type="entry name" value="Acetyltransf_1"/>
    <property type="match status" value="1"/>
</dbReference>
<gene>
    <name evidence="2" type="ORF">SAMN04488053_105155</name>
</gene>
<dbReference type="EMBL" id="FNIL01000005">
    <property type="protein sequence ID" value="SDN99714.1"/>
    <property type="molecule type" value="Genomic_DNA"/>
</dbReference>
<dbReference type="PANTHER" id="PTHR43415:SF3">
    <property type="entry name" value="GNAT-FAMILY ACETYLTRANSFERASE"/>
    <property type="match status" value="1"/>
</dbReference>
<evidence type="ECO:0000259" key="1">
    <source>
        <dbReference type="PROSITE" id="PS51186"/>
    </source>
</evidence>
<dbReference type="AlphaFoldDB" id="A0A1H0FYR8"/>
<dbReference type="STRING" id="745820.SAMN04488053_105155"/>
<dbReference type="GO" id="GO:0016747">
    <property type="term" value="F:acyltransferase activity, transferring groups other than amino-acyl groups"/>
    <property type="evidence" value="ECO:0007669"/>
    <property type="project" value="InterPro"/>
</dbReference>